<feature type="domain" description="ATPase BadF/BadG/BcrA/BcrD type" evidence="6">
    <location>
        <begin position="9"/>
        <end position="257"/>
    </location>
</feature>
<dbReference type="GO" id="GO:0046872">
    <property type="term" value="F:metal ion binding"/>
    <property type="evidence" value="ECO:0007669"/>
    <property type="project" value="UniProtKB-KW"/>
</dbReference>
<gene>
    <name evidence="7" type="ORF">BS101_09355</name>
</gene>
<dbReference type="FunFam" id="3.30.420.40:FF:000217">
    <property type="entry name" value="2-hydroxyisocaproyl-CoA dehydratase activator"/>
    <property type="match status" value="1"/>
</dbReference>
<dbReference type="InterPro" id="IPR043129">
    <property type="entry name" value="ATPase_NBD"/>
</dbReference>
<evidence type="ECO:0000313" key="7">
    <source>
        <dbReference type="EMBL" id="APM38936.1"/>
    </source>
</evidence>
<keyword evidence="5" id="KW-0411">Iron-sulfur</keyword>
<dbReference type="Gene3D" id="3.30.420.40">
    <property type="match status" value="2"/>
</dbReference>
<accession>A0A1L5F7D3</accession>
<dbReference type="InterPro" id="IPR051805">
    <property type="entry name" value="Dehydratase_Activator_Redct"/>
</dbReference>
<dbReference type="CDD" id="cd24036">
    <property type="entry name" value="ASKHA_NBD_BcrAD_BadFG_HgdC_HadI"/>
    <property type="match status" value="1"/>
</dbReference>
<dbReference type="PANTHER" id="PTHR32329:SF2">
    <property type="entry name" value="BIFUNCTIONAL PROTEIN [INCLUDES 2-HYDROXYACYL-COA DEHYDRATASE (N-TER) AND ITS ACTIVATOR DOMAIN (C_TERM)"/>
    <property type="match status" value="1"/>
</dbReference>
<comment type="subunit">
    <text evidence="2">Homodimer.</text>
</comment>
<dbReference type="PANTHER" id="PTHR32329">
    <property type="entry name" value="BIFUNCTIONAL PROTEIN [INCLUDES 2-HYDROXYACYL-COA DEHYDRATASE (N-TER) AND ITS ACTIVATOR DOMAIN (C_TERM)-RELATED"/>
    <property type="match status" value="1"/>
</dbReference>
<dbReference type="OrthoDB" id="9778513at2"/>
<evidence type="ECO:0000256" key="3">
    <source>
        <dbReference type="ARBA" id="ARBA00022723"/>
    </source>
</evidence>
<dbReference type="RefSeq" id="WP_073538580.1">
    <property type="nucleotide sequence ID" value="NZ_CP018335.1"/>
</dbReference>
<organism evidence="7 8">
    <name type="scientific">Clostridium kluyveri</name>
    <dbReference type="NCBI Taxonomy" id="1534"/>
    <lineage>
        <taxon>Bacteria</taxon>
        <taxon>Bacillati</taxon>
        <taxon>Bacillota</taxon>
        <taxon>Clostridia</taxon>
        <taxon>Eubacteriales</taxon>
        <taxon>Clostridiaceae</taxon>
        <taxon>Clostridium</taxon>
    </lineage>
</organism>
<dbReference type="Proteomes" id="UP000184604">
    <property type="component" value="Chromosome"/>
</dbReference>
<evidence type="ECO:0000256" key="2">
    <source>
        <dbReference type="ARBA" id="ARBA00011738"/>
    </source>
</evidence>
<evidence type="ECO:0000256" key="1">
    <source>
        <dbReference type="ARBA" id="ARBA00001966"/>
    </source>
</evidence>
<evidence type="ECO:0000313" key="8">
    <source>
        <dbReference type="Proteomes" id="UP000184604"/>
    </source>
</evidence>
<keyword evidence="3" id="KW-0479">Metal-binding</keyword>
<evidence type="ECO:0000256" key="5">
    <source>
        <dbReference type="ARBA" id="ARBA00023014"/>
    </source>
</evidence>
<name>A0A1L5F7D3_CLOKL</name>
<dbReference type="AlphaFoldDB" id="A0A1L5F7D3"/>
<dbReference type="SUPFAM" id="SSF53067">
    <property type="entry name" value="Actin-like ATPase domain"/>
    <property type="match status" value="1"/>
</dbReference>
<proteinExistence type="predicted"/>
<dbReference type="InterPro" id="IPR002731">
    <property type="entry name" value="ATPase_BadF"/>
</dbReference>
<keyword evidence="4" id="KW-0408">Iron</keyword>
<dbReference type="InterPro" id="IPR008275">
    <property type="entry name" value="CoA_E_activase_dom"/>
</dbReference>
<evidence type="ECO:0000256" key="4">
    <source>
        <dbReference type="ARBA" id="ARBA00023004"/>
    </source>
</evidence>
<protein>
    <submittedName>
        <fullName evidence="7">2-hydroxyglutaryl-CoA dehydratase</fullName>
    </submittedName>
</protein>
<dbReference type="NCBIfam" id="TIGR00241">
    <property type="entry name" value="CoA_E_activ"/>
    <property type="match status" value="1"/>
</dbReference>
<dbReference type="EMBL" id="CP018335">
    <property type="protein sequence ID" value="APM38936.1"/>
    <property type="molecule type" value="Genomic_DNA"/>
</dbReference>
<dbReference type="Pfam" id="PF01869">
    <property type="entry name" value="BcrAD_BadFG"/>
    <property type="match status" value="1"/>
</dbReference>
<dbReference type="GO" id="GO:0051536">
    <property type="term" value="F:iron-sulfur cluster binding"/>
    <property type="evidence" value="ECO:0007669"/>
    <property type="project" value="UniProtKB-KW"/>
</dbReference>
<sequence length="277" mass="29324">MSNVTAFAGVDVGSLGTKTVILVDGEIAGFSILRTGPNTEENGLKGLNAALENAGLQREDLKYIIATGYGRISAPYANKTVTEITCHAKGANYVHPQTRTIIDMGGQDCKAIRLDEYGNVTDFAMNDKCAAGTGRFLEVMANVLKVTLDELGPLSLKATEILPISSTCTVFAESETVSLLARGEKAENIIVGIHHAIANRISGMFSRVGIETDLFFSGGVAKNIGMRKALEDVLKINIAAPEKDPQLVGAIGAAVLAQNAWKKLKALDNIGEHPVAL</sequence>
<reference evidence="7 8" key="1">
    <citation type="submission" date="2016-12" db="EMBL/GenBank/DDBJ databases">
        <title>Complete genome sequence of Clostridium kluyveri JZZ isolated from the pit mud of a Chinese flavor liquor-making factory.</title>
        <authorList>
            <person name="Wang Y."/>
        </authorList>
    </citation>
    <scope>NUCLEOTIDE SEQUENCE [LARGE SCALE GENOMIC DNA]</scope>
    <source>
        <strain evidence="7 8">JZZ</strain>
    </source>
</reference>
<comment type="cofactor">
    <cofactor evidence="1">
        <name>[4Fe-4S] cluster</name>
        <dbReference type="ChEBI" id="CHEBI:49883"/>
    </cofactor>
</comment>
<evidence type="ECO:0000259" key="6">
    <source>
        <dbReference type="Pfam" id="PF01869"/>
    </source>
</evidence>